<protein>
    <submittedName>
        <fullName evidence="1">Uncharacterized protein</fullName>
    </submittedName>
</protein>
<proteinExistence type="predicted"/>
<evidence type="ECO:0000313" key="2">
    <source>
        <dbReference type="EMBL" id="VFJ60831.1"/>
    </source>
</evidence>
<dbReference type="EMBL" id="CAADFD010000044">
    <property type="protein sequence ID" value="VFJ58868.1"/>
    <property type="molecule type" value="Genomic_DNA"/>
</dbReference>
<accession>A0A450SXQ4</accession>
<name>A0A450SXQ4_9GAMM</name>
<sequence>MNRPHTQHLEMGVRGIPTIRATTLRWEVTSKEMTGPRLLEMNTHKPKKI</sequence>
<dbReference type="AlphaFoldDB" id="A0A450SXQ4"/>
<gene>
    <name evidence="2" type="ORF">BECKFW1821A_GA0114235_11081</name>
    <name evidence="1" type="ORF">BECKFW1821B_GA0114236_10447</name>
</gene>
<dbReference type="EMBL" id="CAADEW010000108">
    <property type="protein sequence ID" value="VFJ60831.1"/>
    <property type="molecule type" value="Genomic_DNA"/>
</dbReference>
<reference evidence="1" key="1">
    <citation type="submission" date="2019-02" db="EMBL/GenBank/DDBJ databases">
        <authorList>
            <person name="Gruber-Vodicka R. H."/>
            <person name="Seah K. B. B."/>
        </authorList>
    </citation>
    <scope>NUCLEOTIDE SEQUENCE</scope>
    <source>
        <strain evidence="1">BECK_BZ106</strain>
        <strain evidence="2">BECK_BZ15</strain>
    </source>
</reference>
<organism evidence="1">
    <name type="scientific">Candidatus Kentrum sp. FW</name>
    <dbReference type="NCBI Taxonomy" id="2126338"/>
    <lineage>
        <taxon>Bacteria</taxon>
        <taxon>Pseudomonadati</taxon>
        <taxon>Pseudomonadota</taxon>
        <taxon>Gammaproteobacteria</taxon>
        <taxon>Candidatus Kentrum</taxon>
    </lineage>
</organism>
<evidence type="ECO:0000313" key="1">
    <source>
        <dbReference type="EMBL" id="VFJ58868.1"/>
    </source>
</evidence>